<evidence type="ECO:0000313" key="15">
    <source>
        <dbReference type="EMBL" id="SFT09706.1"/>
    </source>
</evidence>
<keyword evidence="8" id="KW-0067">ATP-binding</keyword>
<evidence type="ECO:0000313" key="16">
    <source>
        <dbReference type="Proteomes" id="UP000183209"/>
    </source>
</evidence>
<dbReference type="Gene3D" id="3.30.565.10">
    <property type="entry name" value="Histidine kinase-like ATPase, C-terminal domain"/>
    <property type="match status" value="1"/>
</dbReference>
<dbReference type="InterPro" id="IPR011006">
    <property type="entry name" value="CheY-like_superfamily"/>
</dbReference>
<keyword evidence="11" id="KW-0472">Membrane</keyword>
<sequence>MNPIMPVFEPAIKRTFFNLLEEDKELFSWLLKKEVASYCYWEPSPRNAIWVSEDFWKLIGYYDLKEEEPLLLTNKTFNSKDFLTLKSTYENNTDIGFCKKGTFTLLTKSGDKILYEIISKAIRNETNELTGIVIAFLKKKENTVKAVEKWPNDSVLFEEYKAAFLGNISHELRTPLNGVKGFTDLLLKSDLTPIQNTFADTIYNSACKLEELIDDMLEYNHLMANKIKLEPTPTKLYNLCKEITEFIDNQHINENIQIHYKCEITPEYIVSADAYKLRQILLNLFSNATKFTNKGDITLTVTEVSDKPNSYTLLFSVTDSGLGIAPENLEKIKTAFDQEDPSLTRSQEGMGLGLAITDSLLKLMQSRLKIESTPGKGSSFSFEITFDKVQDTASPLENNVTNEINVLTNINSYNTSFKILIAEDNPINQFLVQTILEKIFPQAILSICDNGMEAVEAYQNNAFDIILMDIQMPVMSGYEATKEIRKLEKPGNRIPVIALTARVLEKEKKLCFECGMDEYLTKPVDYETLKKALHQHLSIKNRPTTKTERQLYNLNYLETLSEGDDQVILDSLSMFTTWVDKKLIEAYTHLKSQKLDDLKNVVHAIKPSFEMVESVEGSLLCNDIIYQAKEEEIPGLITKLQEEYHRLKEAIKNDFPNLRDYEKENFGY</sequence>
<feature type="modified residue" description="4-aspartylphosphate" evidence="12">
    <location>
        <position position="469"/>
    </location>
</feature>
<dbReference type="InterPro" id="IPR005467">
    <property type="entry name" value="His_kinase_dom"/>
</dbReference>
<evidence type="ECO:0000256" key="9">
    <source>
        <dbReference type="ARBA" id="ARBA00022989"/>
    </source>
</evidence>
<comment type="catalytic activity">
    <reaction evidence="1">
        <text>ATP + protein L-histidine = ADP + protein N-phospho-L-histidine.</text>
        <dbReference type="EC" id="2.7.13.3"/>
    </reaction>
</comment>
<keyword evidence="15" id="KW-0808">Transferase</keyword>
<proteinExistence type="predicted"/>
<dbReference type="CDD" id="cd17546">
    <property type="entry name" value="REC_hyHK_CKI1_RcsC-like"/>
    <property type="match status" value="1"/>
</dbReference>
<keyword evidence="7" id="KW-0547">Nucleotide-binding</keyword>
<evidence type="ECO:0000256" key="6">
    <source>
        <dbReference type="ARBA" id="ARBA00022692"/>
    </source>
</evidence>
<dbReference type="PROSITE" id="PS50109">
    <property type="entry name" value="HIS_KIN"/>
    <property type="match status" value="1"/>
</dbReference>
<dbReference type="CDD" id="cd16922">
    <property type="entry name" value="HATPase_EvgS-ArcB-TorS-like"/>
    <property type="match status" value="1"/>
</dbReference>
<dbReference type="PANTHER" id="PTHR45339:SF1">
    <property type="entry name" value="HYBRID SIGNAL TRANSDUCTION HISTIDINE KINASE J"/>
    <property type="match status" value="1"/>
</dbReference>
<feature type="domain" description="Response regulatory" evidence="14">
    <location>
        <begin position="418"/>
        <end position="537"/>
    </location>
</feature>
<feature type="domain" description="Histidine kinase" evidence="13">
    <location>
        <begin position="167"/>
        <end position="388"/>
    </location>
</feature>
<evidence type="ECO:0000256" key="8">
    <source>
        <dbReference type="ARBA" id="ARBA00022840"/>
    </source>
</evidence>
<dbReference type="EMBL" id="FPAG01000008">
    <property type="protein sequence ID" value="SFT09706.1"/>
    <property type="molecule type" value="Genomic_DNA"/>
</dbReference>
<dbReference type="SMART" id="SM00387">
    <property type="entry name" value="HATPase_c"/>
    <property type="match status" value="1"/>
</dbReference>
<dbReference type="GO" id="GO:0005524">
    <property type="term" value="F:ATP binding"/>
    <property type="evidence" value="ECO:0007669"/>
    <property type="project" value="UniProtKB-KW"/>
</dbReference>
<evidence type="ECO:0000256" key="3">
    <source>
        <dbReference type="ARBA" id="ARBA00012438"/>
    </source>
</evidence>
<name>A0A1I6V7R0_9FLAO</name>
<evidence type="ECO:0000256" key="1">
    <source>
        <dbReference type="ARBA" id="ARBA00000085"/>
    </source>
</evidence>
<keyword evidence="4" id="KW-1003">Cell membrane</keyword>
<dbReference type="CDD" id="cd00082">
    <property type="entry name" value="HisKA"/>
    <property type="match status" value="1"/>
</dbReference>
<dbReference type="InterPro" id="IPR036641">
    <property type="entry name" value="HPT_dom_sf"/>
</dbReference>
<dbReference type="Proteomes" id="UP000183209">
    <property type="component" value="Unassembled WGS sequence"/>
</dbReference>
<evidence type="ECO:0000256" key="5">
    <source>
        <dbReference type="ARBA" id="ARBA00022553"/>
    </source>
</evidence>
<dbReference type="SMART" id="SM00388">
    <property type="entry name" value="HisKA"/>
    <property type="match status" value="1"/>
</dbReference>
<dbReference type="InterPro" id="IPR003594">
    <property type="entry name" value="HATPase_dom"/>
</dbReference>
<protein>
    <recommendedName>
        <fullName evidence="3">histidine kinase</fullName>
        <ecNumber evidence="3">2.7.13.3</ecNumber>
    </recommendedName>
</protein>
<keyword evidence="5 12" id="KW-0597">Phosphoprotein</keyword>
<evidence type="ECO:0000256" key="7">
    <source>
        <dbReference type="ARBA" id="ARBA00022741"/>
    </source>
</evidence>
<dbReference type="InterPro" id="IPR036890">
    <property type="entry name" value="HATPase_C_sf"/>
</dbReference>
<dbReference type="PRINTS" id="PR00344">
    <property type="entry name" value="BCTRLSENSOR"/>
</dbReference>
<dbReference type="PROSITE" id="PS50110">
    <property type="entry name" value="RESPONSE_REGULATORY"/>
    <property type="match status" value="1"/>
</dbReference>
<dbReference type="EC" id="2.7.13.3" evidence="3"/>
<comment type="subcellular location">
    <subcellularLocation>
        <location evidence="2">Cell membrane</location>
        <topology evidence="2">Multi-pass membrane protein</topology>
    </subcellularLocation>
</comment>
<dbReference type="SUPFAM" id="SSF52172">
    <property type="entry name" value="CheY-like"/>
    <property type="match status" value="1"/>
</dbReference>
<gene>
    <name evidence="15" type="ORF">SAMN04487906_2928</name>
</gene>
<reference evidence="15 16" key="1">
    <citation type="submission" date="2016-10" db="EMBL/GenBank/DDBJ databases">
        <authorList>
            <person name="de Groot N.N."/>
        </authorList>
    </citation>
    <scope>NUCLEOTIDE SEQUENCE [LARGE SCALE GENOMIC DNA]</scope>
    <source>
        <strain evidence="15 16">CGMCC 1.6114</strain>
    </source>
</reference>
<keyword evidence="15" id="KW-0418">Kinase</keyword>
<evidence type="ECO:0000259" key="13">
    <source>
        <dbReference type="PROSITE" id="PS50109"/>
    </source>
</evidence>
<dbReference type="InterPro" id="IPR001789">
    <property type="entry name" value="Sig_transdc_resp-reg_receiver"/>
</dbReference>
<accession>A0A1I6V7R0</accession>
<dbReference type="AlphaFoldDB" id="A0A1I6V7R0"/>
<dbReference type="FunFam" id="3.30.565.10:FF:000010">
    <property type="entry name" value="Sensor histidine kinase RcsC"/>
    <property type="match status" value="1"/>
</dbReference>
<evidence type="ECO:0000256" key="12">
    <source>
        <dbReference type="PROSITE-ProRule" id="PRU00169"/>
    </source>
</evidence>
<evidence type="ECO:0000259" key="14">
    <source>
        <dbReference type="PROSITE" id="PS50110"/>
    </source>
</evidence>
<dbReference type="Gene3D" id="3.40.50.2300">
    <property type="match status" value="1"/>
</dbReference>
<dbReference type="InterPro" id="IPR036097">
    <property type="entry name" value="HisK_dim/P_sf"/>
</dbReference>
<evidence type="ECO:0000256" key="10">
    <source>
        <dbReference type="ARBA" id="ARBA00023012"/>
    </source>
</evidence>
<keyword evidence="6" id="KW-0812">Transmembrane</keyword>
<evidence type="ECO:0000256" key="4">
    <source>
        <dbReference type="ARBA" id="ARBA00022475"/>
    </source>
</evidence>
<dbReference type="Pfam" id="PF00512">
    <property type="entry name" value="HisKA"/>
    <property type="match status" value="1"/>
</dbReference>
<dbReference type="SMART" id="SM00448">
    <property type="entry name" value="REC"/>
    <property type="match status" value="1"/>
</dbReference>
<dbReference type="SUPFAM" id="SSF55874">
    <property type="entry name" value="ATPase domain of HSP90 chaperone/DNA topoisomerase II/histidine kinase"/>
    <property type="match status" value="1"/>
</dbReference>
<keyword evidence="10" id="KW-0902">Two-component regulatory system</keyword>
<keyword evidence="9" id="KW-1133">Transmembrane helix</keyword>
<dbReference type="Gene3D" id="1.20.120.160">
    <property type="entry name" value="HPT domain"/>
    <property type="match status" value="1"/>
</dbReference>
<dbReference type="Pfam" id="PF00072">
    <property type="entry name" value="Response_reg"/>
    <property type="match status" value="1"/>
</dbReference>
<dbReference type="PANTHER" id="PTHR45339">
    <property type="entry name" value="HYBRID SIGNAL TRANSDUCTION HISTIDINE KINASE J"/>
    <property type="match status" value="1"/>
</dbReference>
<dbReference type="Pfam" id="PF02518">
    <property type="entry name" value="HATPase_c"/>
    <property type="match status" value="1"/>
</dbReference>
<dbReference type="SUPFAM" id="SSF47226">
    <property type="entry name" value="Histidine-containing phosphotransfer domain, HPT domain"/>
    <property type="match status" value="1"/>
</dbReference>
<dbReference type="Gene3D" id="1.10.287.130">
    <property type="match status" value="1"/>
</dbReference>
<dbReference type="GO" id="GO:0000155">
    <property type="term" value="F:phosphorelay sensor kinase activity"/>
    <property type="evidence" value="ECO:0007669"/>
    <property type="project" value="InterPro"/>
</dbReference>
<dbReference type="OrthoDB" id="9811889at2"/>
<evidence type="ECO:0000256" key="11">
    <source>
        <dbReference type="ARBA" id="ARBA00023136"/>
    </source>
</evidence>
<dbReference type="SUPFAM" id="SSF47384">
    <property type="entry name" value="Homodimeric domain of signal transducing histidine kinase"/>
    <property type="match status" value="1"/>
</dbReference>
<evidence type="ECO:0000256" key="2">
    <source>
        <dbReference type="ARBA" id="ARBA00004651"/>
    </source>
</evidence>
<dbReference type="InterPro" id="IPR003661">
    <property type="entry name" value="HisK_dim/P_dom"/>
</dbReference>
<organism evidence="15 16">
    <name type="scientific">Zhouia amylolytica</name>
    <dbReference type="NCBI Taxonomy" id="376730"/>
    <lineage>
        <taxon>Bacteria</taxon>
        <taxon>Pseudomonadati</taxon>
        <taxon>Bacteroidota</taxon>
        <taxon>Flavobacteriia</taxon>
        <taxon>Flavobacteriales</taxon>
        <taxon>Flavobacteriaceae</taxon>
        <taxon>Zhouia</taxon>
    </lineage>
</organism>
<dbReference type="GO" id="GO:0005886">
    <property type="term" value="C:plasma membrane"/>
    <property type="evidence" value="ECO:0007669"/>
    <property type="project" value="UniProtKB-SubCell"/>
</dbReference>
<dbReference type="InterPro" id="IPR004358">
    <property type="entry name" value="Sig_transdc_His_kin-like_C"/>
</dbReference>